<name>A0A699H5V6_TANCI</name>
<evidence type="ECO:0000256" key="1">
    <source>
        <dbReference type="SAM" id="MobiDB-lite"/>
    </source>
</evidence>
<feature type="region of interest" description="Disordered" evidence="1">
    <location>
        <begin position="185"/>
        <end position="332"/>
    </location>
</feature>
<gene>
    <name evidence="2" type="ORF">Tci_257756</name>
</gene>
<proteinExistence type="predicted"/>
<sequence>MASVLQEKTISETRHLWYVDSENSNTTCGLTLVVSDFKWDVSLQGRKADTVAGSSLASAFLYKIKHFSKLLFCLGGLEGVRSRMMKMRKTREQRPSDSFCCKDEAPHGRAKGSRCRLHQLVPECQSKTSLHMKILQVLKAQIKKQILMNESDTNILFWFLEAWKIPGVSPFTVSVEYLRKDQRCQDKVEDENGVRSSDDGVENESEKDDVDESKEKEDAIEKMNKTEHVSEETQENDKNEKSKTEATQKTDGKYNEKSESEDNHNEDDHVKEVDNVNENENKSDGNDQSVRGENRKGDDASSEVVDDSQKSAKPIQRRRCRRKEPVRRGSRVVVKGVSRVHVMET</sequence>
<organism evidence="2">
    <name type="scientific">Tanacetum cinerariifolium</name>
    <name type="common">Dalmatian daisy</name>
    <name type="synonym">Chrysanthemum cinerariifolium</name>
    <dbReference type="NCBI Taxonomy" id="118510"/>
    <lineage>
        <taxon>Eukaryota</taxon>
        <taxon>Viridiplantae</taxon>
        <taxon>Streptophyta</taxon>
        <taxon>Embryophyta</taxon>
        <taxon>Tracheophyta</taxon>
        <taxon>Spermatophyta</taxon>
        <taxon>Magnoliopsida</taxon>
        <taxon>eudicotyledons</taxon>
        <taxon>Gunneridae</taxon>
        <taxon>Pentapetalae</taxon>
        <taxon>asterids</taxon>
        <taxon>campanulids</taxon>
        <taxon>Asterales</taxon>
        <taxon>Asteraceae</taxon>
        <taxon>Asteroideae</taxon>
        <taxon>Anthemideae</taxon>
        <taxon>Anthemidinae</taxon>
        <taxon>Tanacetum</taxon>
    </lineage>
</organism>
<feature type="compositionally biased region" description="Basic residues" evidence="1">
    <location>
        <begin position="315"/>
        <end position="330"/>
    </location>
</feature>
<evidence type="ECO:0000313" key="2">
    <source>
        <dbReference type="EMBL" id="GEW85780.1"/>
    </source>
</evidence>
<reference evidence="2" key="1">
    <citation type="journal article" date="2019" name="Sci. Rep.">
        <title>Draft genome of Tanacetum cinerariifolium, the natural source of mosquito coil.</title>
        <authorList>
            <person name="Yamashiro T."/>
            <person name="Shiraishi A."/>
            <person name="Satake H."/>
            <person name="Nakayama K."/>
        </authorList>
    </citation>
    <scope>NUCLEOTIDE SEQUENCE</scope>
</reference>
<accession>A0A699H5V6</accession>
<dbReference type="AlphaFoldDB" id="A0A699H5V6"/>
<dbReference type="EMBL" id="BKCJ010077284">
    <property type="protein sequence ID" value="GEW85780.1"/>
    <property type="molecule type" value="Genomic_DNA"/>
</dbReference>
<feature type="compositionally biased region" description="Basic and acidic residues" evidence="1">
    <location>
        <begin position="185"/>
        <end position="198"/>
    </location>
</feature>
<protein>
    <submittedName>
        <fullName evidence="2">Dentin sialophosphoprotein-like isoform X1</fullName>
    </submittedName>
</protein>
<comment type="caution">
    <text evidence="2">The sequence shown here is derived from an EMBL/GenBank/DDBJ whole genome shotgun (WGS) entry which is preliminary data.</text>
</comment>
<feature type="compositionally biased region" description="Acidic residues" evidence="1">
    <location>
        <begin position="199"/>
        <end position="212"/>
    </location>
</feature>
<feature type="compositionally biased region" description="Basic and acidic residues" evidence="1">
    <location>
        <begin position="213"/>
        <end position="299"/>
    </location>
</feature>